<dbReference type="STRING" id="314230.DSM3645_28577"/>
<dbReference type="PANTHER" id="PTHR42966">
    <property type="entry name" value="N-ACETYLNEURAMINATE SYNTHASE"/>
    <property type="match status" value="1"/>
</dbReference>
<dbReference type="AlphaFoldDB" id="A3ZPD7"/>
<comment type="caution">
    <text evidence="2">The sequence shown here is derived from an EMBL/GenBank/DDBJ whole genome shotgun (WGS) entry which is preliminary data.</text>
</comment>
<accession>A3ZPD7</accession>
<dbReference type="eggNOG" id="COG2089">
    <property type="taxonomic scope" value="Bacteria"/>
</dbReference>
<dbReference type="Proteomes" id="UP000004358">
    <property type="component" value="Unassembled WGS sequence"/>
</dbReference>
<dbReference type="RefSeq" id="WP_002653606.1">
    <property type="nucleotide sequence ID" value="NZ_CH672376.1"/>
</dbReference>
<dbReference type="InterPro" id="IPR013132">
    <property type="entry name" value="PseI/NeuA/B-like_N"/>
</dbReference>
<dbReference type="Pfam" id="PF03102">
    <property type="entry name" value="NeuB"/>
    <property type="match status" value="1"/>
</dbReference>
<dbReference type="GO" id="GO:0047444">
    <property type="term" value="F:N-acylneuraminate-9-phosphate synthase activity"/>
    <property type="evidence" value="ECO:0007669"/>
    <property type="project" value="TreeGrafter"/>
</dbReference>
<evidence type="ECO:0000313" key="2">
    <source>
        <dbReference type="EMBL" id="EAQ81615.1"/>
    </source>
</evidence>
<evidence type="ECO:0000313" key="3">
    <source>
        <dbReference type="Proteomes" id="UP000004358"/>
    </source>
</evidence>
<dbReference type="PANTHER" id="PTHR42966:SF3">
    <property type="entry name" value="BLR5971 PROTEIN"/>
    <property type="match status" value="1"/>
</dbReference>
<dbReference type="GO" id="GO:0016051">
    <property type="term" value="P:carbohydrate biosynthetic process"/>
    <property type="evidence" value="ECO:0007669"/>
    <property type="project" value="InterPro"/>
</dbReference>
<dbReference type="InterPro" id="IPR013785">
    <property type="entry name" value="Aldolase_TIM"/>
</dbReference>
<gene>
    <name evidence="2" type="ORF">DSM3645_28577</name>
</gene>
<dbReference type="EMBL" id="AANZ01000004">
    <property type="protein sequence ID" value="EAQ81615.1"/>
    <property type="molecule type" value="Genomic_DNA"/>
</dbReference>
<sequence length="297" mass="33151">MLTIGRRAVGKGQPAYIIGEIGLNHNGDIEIAKKLIDVAAFAGCDAVKFQKRDPETCVPPEQRNVLRETPWGTMTYLEYRHAVEFGEDQYAEIDRYCKAKEIDWFVSCWDASSVGFTEKFSPVCYKIASATLTDLSLMRRIASTRRPVMLSTGMSTMEEIDAAVNVFDREQLLIAHATSAYPCKAEEINLRMIHVLRDTYADVPIGYSGHEVGLQITLAAVALGAAFVERHITLDRTMWGSDHAASVEPQGLIRLCRDIRVIEQAMGDGVKRVYDSELPIRKKLRRVGIADLQGQAK</sequence>
<dbReference type="SUPFAM" id="SSF51569">
    <property type="entry name" value="Aldolase"/>
    <property type="match status" value="1"/>
</dbReference>
<name>A3ZPD7_9BACT</name>
<proteinExistence type="predicted"/>
<feature type="domain" description="PseI/NeuA/B-like" evidence="1">
    <location>
        <begin position="35"/>
        <end position="271"/>
    </location>
</feature>
<evidence type="ECO:0000259" key="1">
    <source>
        <dbReference type="Pfam" id="PF03102"/>
    </source>
</evidence>
<dbReference type="OrthoDB" id="9814210at2"/>
<dbReference type="HOGENOM" id="CLU_040465_1_1_0"/>
<organism evidence="2 3">
    <name type="scientific">Blastopirellula marina DSM 3645</name>
    <dbReference type="NCBI Taxonomy" id="314230"/>
    <lineage>
        <taxon>Bacteria</taxon>
        <taxon>Pseudomonadati</taxon>
        <taxon>Planctomycetota</taxon>
        <taxon>Planctomycetia</taxon>
        <taxon>Pirellulales</taxon>
        <taxon>Pirellulaceae</taxon>
        <taxon>Blastopirellula</taxon>
    </lineage>
</organism>
<dbReference type="Gene3D" id="3.20.20.70">
    <property type="entry name" value="Aldolase class I"/>
    <property type="match status" value="1"/>
</dbReference>
<dbReference type="InterPro" id="IPR051690">
    <property type="entry name" value="PseI-like"/>
</dbReference>
<protein>
    <submittedName>
        <fullName evidence="2">Sialic acid synthase</fullName>
    </submittedName>
</protein>
<reference evidence="2 3" key="1">
    <citation type="submission" date="2006-02" db="EMBL/GenBank/DDBJ databases">
        <authorList>
            <person name="Amann R."/>
            <person name="Ferriera S."/>
            <person name="Johnson J."/>
            <person name="Kravitz S."/>
            <person name="Halpern A."/>
            <person name="Remington K."/>
            <person name="Beeson K."/>
            <person name="Tran B."/>
            <person name="Rogers Y.-H."/>
            <person name="Friedman R."/>
            <person name="Venter J.C."/>
        </authorList>
    </citation>
    <scope>NUCLEOTIDE SEQUENCE [LARGE SCALE GENOMIC DNA]</scope>
    <source>
        <strain evidence="2 3">DSM 3645</strain>
    </source>
</reference>